<keyword evidence="1" id="KW-0812">Transmembrane</keyword>
<feature type="transmembrane region" description="Helical" evidence="1">
    <location>
        <begin position="73"/>
        <end position="91"/>
    </location>
</feature>
<evidence type="ECO:0000313" key="3">
    <source>
        <dbReference type="EMBL" id="KAJ2670222.1"/>
    </source>
</evidence>
<dbReference type="CDD" id="cd03507">
    <property type="entry name" value="Delta12-FADS-like"/>
    <property type="match status" value="1"/>
</dbReference>
<feature type="transmembrane region" description="Helical" evidence="1">
    <location>
        <begin position="42"/>
        <end position="61"/>
    </location>
</feature>
<dbReference type="InterPro" id="IPR012171">
    <property type="entry name" value="Fatty_acid_desaturase"/>
</dbReference>
<keyword evidence="1" id="KW-1133">Transmembrane helix</keyword>
<dbReference type="GO" id="GO:0006629">
    <property type="term" value="P:lipid metabolic process"/>
    <property type="evidence" value="ECO:0007669"/>
    <property type="project" value="InterPro"/>
</dbReference>
<dbReference type="GO" id="GO:0016491">
    <property type="term" value="F:oxidoreductase activity"/>
    <property type="evidence" value="ECO:0007669"/>
    <property type="project" value="InterPro"/>
</dbReference>
<proteinExistence type="predicted"/>
<dbReference type="InterPro" id="IPR005804">
    <property type="entry name" value="FA_desaturase_dom"/>
</dbReference>
<evidence type="ECO:0000259" key="2">
    <source>
        <dbReference type="Pfam" id="PF00487"/>
    </source>
</evidence>
<feature type="transmembrane region" description="Helical" evidence="1">
    <location>
        <begin position="219"/>
        <end position="241"/>
    </location>
</feature>
<evidence type="ECO:0000313" key="4">
    <source>
        <dbReference type="Proteomes" id="UP001151518"/>
    </source>
</evidence>
<keyword evidence="1" id="KW-0472">Membrane</keyword>
<dbReference type="Pfam" id="PF00487">
    <property type="entry name" value="FA_desaturase"/>
    <property type="match status" value="1"/>
</dbReference>
<reference evidence="3" key="1">
    <citation type="submission" date="2022-07" db="EMBL/GenBank/DDBJ databases">
        <title>Phylogenomic reconstructions and comparative analyses of Kickxellomycotina fungi.</title>
        <authorList>
            <person name="Reynolds N.K."/>
            <person name="Stajich J.E."/>
            <person name="Barry K."/>
            <person name="Grigoriev I.V."/>
            <person name="Crous P."/>
            <person name="Smith M.E."/>
        </authorList>
    </citation>
    <scope>NUCLEOTIDE SEQUENCE</scope>
    <source>
        <strain evidence="3">NRRL 3115</strain>
    </source>
</reference>
<name>A0A9W8FXU4_9FUNG</name>
<accession>A0A9W8FXU4</accession>
<dbReference type="Proteomes" id="UP001151518">
    <property type="component" value="Unassembled WGS sequence"/>
</dbReference>
<evidence type="ECO:0000256" key="1">
    <source>
        <dbReference type="SAM" id="Phobius"/>
    </source>
</evidence>
<protein>
    <recommendedName>
        <fullName evidence="2">Fatty acid desaturase domain-containing protein</fullName>
    </recommendedName>
</protein>
<dbReference type="OrthoDB" id="1461976at2759"/>
<sequence length="384" mass="43902">MGAKQIVNPEKAFVPPSFTVKELRDCVPKHCFERDTLRSFSYLAYDLCGIAFLALCANHIAMLPPLLRVPAWTLYWVAQGVVGTGVWVIAHECGHGSFSANRTINNVTGWVLHSALLVPYYAWRHTHSQHHKNTNNMNRDEVFVPRTKSYRGLQGKPSTPSWITDSMFEETPLYHLAKLVGQSLIGWPLYLYQNSSGPKYSRGSSHFNPSSVLFRPDQFWQIIVSDIGLLIAASVLAYTTWCYSAATVFFYYGVPYLMVNFWLVTITYLQHTDAAVPHYSDDEWNFVRGALCTVDRSYGWILDICFHHIQDTHVAHHLFSQMPHYNAIEATKHIKEKLGKFYLYDDTNVLVSLYHNYKYCQFVEDTGSILFFRNTSTPKAGVAC</sequence>
<feature type="transmembrane region" description="Helical" evidence="1">
    <location>
        <begin position="103"/>
        <end position="123"/>
    </location>
</feature>
<gene>
    <name evidence="3" type="ORF">GGI25_005907</name>
</gene>
<organism evidence="3 4">
    <name type="scientific">Coemansia spiralis</name>
    <dbReference type="NCBI Taxonomy" id="417178"/>
    <lineage>
        <taxon>Eukaryota</taxon>
        <taxon>Fungi</taxon>
        <taxon>Fungi incertae sedis</taxon>
        <taxon>Zoopagomycota</taxon>
        <taxon>Kickxellomycotina</taxon>
        <taxon>Kickxellomycetes</taxon>
        <taxon>Kickxellales</taxon>
        <taxon>Kickxellaceae</taxon>
        <taxon>Coemansia</taxon>
    </lineage>
</organism>
<dbReference type="EMBL" id="JANBTW010000129">
    <property type="protein sequence ID" value="KAJ2670222.1"/>
    <property type="molecule type" value="Genomic_DNA"/>
</dbReference>
<feature type="transmembrane region" description="Helical" evidence="1">
    <location>
        <begin position="248"/>
        <end position="269"/>
    </location>
</feature>
<dbReference type="AlphaFoldDB" id="A0A9W8FXU4"/>
<comment type="caution">
    <text evidence="3">The sequence shown here is derived from an EMBL/GenBank/DDBJ whole genome shotgun (WGS) entry which is preliminary data.</text>
</comment>
<dbReference type="PANTHER" id="PTHR32100">
    <property type="entry name" value="OMEGA-6 FATTY ACID DESATURASE, CHLOROPLASTIC"/>
    <property type="match status" value="1"/>
</dbReference>
<feature type="domain" description="Fatty acid desaturase" evidence="2">
    <location>
        <begin position="70"/>
        <end position="344"/>
    </location>
</feature>